<dbReference type="InterPro" id="IPR024706">
    <property type="entry name" value="Peroxiredoxin_AhpC-typ"/>
</dbReference>
<evidence type="ECO:0000313" key="18">
    <source>
        <dbReference type="Proteomes" id="UP000054529"/>
    </source>
</evidence>
<evidence type="ECO:0000256" key="3">
    <source>
        <dbReference type="ARBA" id="ARBA00011654"/>
    </source>
</evidence>
<evidence type="ECO:0000256" key="2">
    <source>
        <dbReference type="ARBA" id="ARBA00009796"/>
    </source>
</evidence>
<dbReference type="FunFam" id="3.40.30.10:FF:000002">
    <property type="entry name" value="Alkyl hydroperoxide reductase C"/>
    <property type="match status" value="1"/>
</dbReference>
<keyword evidence="9" id="KW-0560">Oxidoreductase</keyword>
<dbReference type="OrthoDB" id="9812811at2"/>
<evidence type="ECO:0000256" key="1">
    <source>
        <dbReference type="ARBA" id="ARBA00004496"/>
    </source>
</evidence>
<evidence type="ECO:0000256" key="13">
    <source>
        <dbReference type="ARBA" id="ARBA00032077"/>
    </source>
</evidence>
<dbReference type="InterPro" id="IPR050217">
    <property type="entry name" value="Peroxiredoxin"/>
</dbReference>
<evidence type="ECO:0000256" key="14">
    <source>
        <dbReference type="ARBA" id="ARBA00047572"/>
    </source>
</evidence>
<evidence type="ECO:0000256" key="9">
    <source>
        <dbReference type="ARBA" id="ARBA00023002"/>
    </source>
</evidence>
<dbReference type="Pfam" id="PF00578">
    <property type="entry name" value="AhpC-TSA"/>
    <property type="match status" value="1"/>
</dbReference>
<dbReference type="SUPFAM" id="SSF52833">
    <property type="entry name" value="Thioredoxin-like"/>
    <property type="match status" value="1"/>
</dbReference>
<dbReference type="GO" id="GO:0006979">
    <property type="term" value="P:response to oxidative stress"/>
    <property type="evidence" value="ECO:0007669"/>
    <property type="project" value="TreeGrafter"/>
</dbReference>
<evidence type="ECO:0000256" key="12">
    <source>
        <dbReference type="ARBA" id="ARBA00031809"/>
    </source>
</evidence>
<dbReference type="RefSeq" id="WP_039719689.1">
    <property type="nucleotide sequence ID" value="NZ_AWXV01000004.1"/>
</dbReference>
<dbReference type="GO" id="GO:0008379">
    <property type="term" value="F:thioredoxin peroxidase activity"/>
    <property type="evidence" value="ECO:0007669"/>
    <property type="project" value="TreeGrafter"/>
</dbReference>
<dbReference type="Proteomes" id="UP000054529">
    <property type="component" value="Unassembled WGS sequence"/>
</dbReference>
<dbReference type="HOGENOM" id="CLU_042529_21_3_6"/>
<dbReference type="InterPro" id="IPR036249">
    <property type="entry name" value="Thioredoxin-like_sf"/>
</dbReference>
<dbReference type="GO" id="GO:0045454">
    <property type="term" value="P:cell redox homeostasis"/>
    <property type="evidence" value="ECO:0007669"/>
    <property type="project" value="TreeGrafter"/>
</dbReference>
<evidence type="ECO:0000256" key="5">
    <source>
        <dbReference type="ARBA" id="ARBA00017462"/>
    </source>
</evidence>
<name>A0A0C1VJ41_9ENTR</name>
<dbReference type="AlphaFoldDB" id="A0A0C1VJ41"/>
<keyword evidence="10" id="KW-1015">Disulfide bond</keyword>
<evidence type="ECO:0000256" key="10">
    <source>
        <dbReference type="ARBA" id="ARBA00023157"/>
    </source>
</evidence>
<evidence type="ECO:0000259" key="16">
    <source>
        <dbReference type="PROSITE" id="PS51352"/>
    </source>
</evidence>
<evidence type="ECO:0000256" key="7">
    <source>
        <dbReference type="ARBA" id="ARBA00022559"/>
    </source>
</evidence>
<dbReference type="GO" id="GO:0033554">
    <property type="term" value="P:cellular response to stress"/>
    <property type="evidence" value="ECO:0007669"/>
    <property type="project" value="TreeGrafter"/>
</dbReference>
<dbReference type="Gene3D" id="3.40.30.10">
    <property type="entry name" value="Glutaredoxin"/>
    <property type="match status" value="1"/>
</dbReference>
<dbReference type="PROSITE" id="PS51352">
    <property type="entry name" value="THIOREDOXIN_2"/>
    <property type="match status" value="1"/>
</dbReference>
<dbReference type="PIRSF" id="PIRSF000239">
    <property type="entry name" value="AHPC"/>
    <property type="match status" value="1"/>
</dbReference>
<evidence type="ECO:0000256" key="15">
    <source>
        <dbReference type="PIRSR" id="PIRSR000239-1"/>
    </source>
</evidence>
<gene>
    <name evidence="17" type="ORF">P689_1224</name>
</gene>
<keyword evidence="11" id="KW-0676">Redox-active center</keyword>
<evidence type="ECO:0000256" key="11">
    <source>
        <dbReference type="ARBA" id="ARBA00023284"/>
    </source>
</evidence>
<accession>A0A0C1VJ41</accession>
<evidence type="ECO:0000256" key="4">
    <source>
        <dbReference type="ARBA" id="ARBA00013021"/>
    </source>
</evidence>
<dbReference type="GO" id="GO:0042744">
    <property type="term" value="P:hydrogen peroxide catabolic process"/>
    <property type="evidence" value="ECO:0007669"/>
    <property type="project" value="TreeGrafter"/>
</dbReference>
<dbReference type="EMBL" id="AWXV01000004">
    <property type="protein sequence ID" value="KIE63835.1"/>
    <property type="molecule type" value="Genomic_DNA"/>
</dbReference>
<feature type="domain" description="Thioredoxin" evidence="16">
    <location>
        <begin position="1"/>
        <end position="166"/>
    </location>
</feature>
<keyword evidence="6" id="KW-0963">Cytoplasm</keyword>
<reference evidence="17 18" key="1">
    <citation type="journal article" date="2014" name="G3 (Bethesda)">
        <title>Genome sequence of Candidatus Riesia pediculischaeffi, endosymbiont of chimpanzee lice, and genomic comparison of recently acquired endosymbionts from human and chimpanzee lice.</title>
        <authorList>
            <person name="Boyd B.M."/>
            <person name="Allen J.M."/>
            <person name="de Crecy-Lagard V."/>
            <person name="Reed D.L."/>
        </authorList>
    </citation>
    <scope>NUCLEOTIDE SEQUENCE [LARGE SCALE GENOMIC DNA]</scope>
    <source>
        <strain evidence="17 18">PTSU</strain>
    </source>
</reference>
<dbReference type="GO" id="GO:0102039">
    <property type="term" value="F:NADH-dependent peroxiredoxin activity"/>
    <property type="evidence" value="ECO:0007669"/>
    <property type="project" value="UniProtKB-EC"/>
</dbReference>
<comment type="subcellular location">
    <subcellularLocation>
        <location evidence="1">Cytoplasm</location>
    </subcellularLocation>
</comment>
<dbReference type="EC" id="1.11.1.26" evidence="4"/>
<dbReference type="InterPro" id="IPR013766">
    <property type="entry name" value="Thioredoxin_domain"/>
</dbReference>
<protein>
    <recommendedName>
        <fullName evidence="5">Alkyl hydroperoxide reductase C</fullName>
        <ecNumber evidence="4">1.11.1.26</ecNumber>
    </recommendedName>
    <alternativeName>
        <fullName evidence="12">Alkyl hydroperoxide reductase protein C22</fullName>
    </alternativeName>
    <alternativeName>
        <fullName evidence="13">Peroxiredoxin</fullName>
    </alternativeName>
</protein>
<keyword evidence="8" id="KW-0049">Antioxidant</keyword>
<proteinExistence type="inferred from homology"/>
<dbReference type="PANTHER" id="PTHR10681">
    <property type="entry name" value="THIOREDOXIN PEROXIDASE"/>
    <property type="match status" value="1"/>
</dbReference>
<evidence type="ECO:0000313" key="17">
    <source>
        <dbReference type="EMBL" id="KIE63835.1"/>
    </source>
</evidence>
<dbReference type="InterPro" id="IPR000866">
    <property type="entry name" value="AhpC/TSA"/>
</dbReference>
<comment type="similarity">
    <text evidence="2">Belongs to the peroxiredoxin family. AhpC/Prx1 subfamily.</text>
</comment>
<keyword evidence="7" id="KW-0575">Peroxidase</keyword>
<feature type="active site" description="Cysteine sulfenic acid (-SOH) intermediate; for peroxidase activity" evidence="15">
    <location>
        <position position="47"/>
    </location>
</feature>
<dbReference type="PATRIC" id="fig|1401651.3.peg.269"/>
<organism evidence="17 18">
    <name type="scientific">Candidatus Riesia pediculischaeffi PTSU</name>
    <dbReference type="NCBI Taxonomy" id="1401651"/>
    <lineage>
        <taxon>Bacteria</taxon>
        <taxon>Pseudomonadati</taxon>
        <taxon>Pseudomonadota</taxon>
        <taxon>Gammaproteobacteria</taxon>
        <taxon>Enterobacterales</taxon>
        <taxon>Enterobacteriaceae</taxon>
        <taxon>Candidatus Riesia</taxon>
    </lineage>
</organism>
<evidence type="ECO:0000256" key="8">
    <source>
        <dbReference type="ARBA" id="ARBA00022862"/>
    </source>
</evidence>
<evidence type="ECO:0000256" key="6">
    <source>
        <dbReference type="ARBA" id="ARBA00022490"/>
    </source>
</evidence>
<comment type="catalytic activity">
    <reaction evidence="14">
        <text>a hydroperoxide + NADH + H(+) = an alcohol + NAD(+) + H2O</text>
        <dbReference type="Rhea" id="RHEA:62628"/>
        <dbReference type="ChEBI" id="CHEBI:15377"/>
        <dbReference type="ChEBI" id="CHEBI:15378"/>
        <dbReference type="ChEBI" id="CHEBI:30879"/>
        <dbReference type="ChEBI" id="CHEBI:35924"/>
        <dbReference type="ChEBI" id="CHEBI:57540"/>
        <dbReference type="ChEBI" id="CHEBI:57945"/>
        <dbReference type="EC" id="1.11.1.26"/>
    </reaction>
</comment>
<comment type="caution">
    <text evidence="17">The sequence shown here is derived from an EMBL/GenBank/DDBJ whole genome shotgun (WGS) entry which is preliminary data.</text>
</comment>
<dbReference type="CDD" id="cd03015">
    <property type="entry name" value="PRX_Typ2cys"/>
    <property type="match status" value="1"/>
</dbReference>
<sequence length="196" mass="22925">MNLINTKIKPFKCLSLKEDKFVVLSEKDIQKKWSIFFFYPADFTFVCPTELKDLSDCYEDFKKIGAEIYSISTDTHFSHKVWHDQSESIKPIKYYMVSDVNWELTRNFQVMQYFIDDQNQIKETGLSSRATFVIDPECIIRSIEIIVDGVGRSSKELLRKVQAIQHIKRNPQEVCPARWKKGESTLKTNIDLVGKL</sequence>
<comment type="subunit">
    <text evidence="3">Homodimer; disulfide-linked, upon oxidation. 5 homodimers assemble to form a ring-like decamer.</text>
</comment>
<dbReference type="GO" id="GO:0005829">
    <property type="term" value="C:cytosol"/>
    <property type="evidence" value="ECO:0007669"/>
    <property type="project" value="TreeGrafter"/>
</dbReference>
<dbReference type="PANTHER" id="PTHR10681:SF121">
    <property type="entry name" value="ALKYL HYDROPEROXIDE REDUCTASE C"/>
    <property type="match status" value="1"/>
</dbReference>